<accession>E6PNH9</accession>
<dbReference type="EMBL" id="CABM01000027">
    <property type="protein sequence ID" value="CBH96481.1"/>
    <property type="molecule type" value="Genomic_DNA"/>
</dbReference>
<dbReference type="Pfam" id="PF03432">
    <property type="entry name" value="Relaxase"/>
    <property type="match status" value="1"/>
</dbReference>
<comment type="caution">
    <text evidence="4">The sequence shown here is derived from an EMBL/GenBank/DDBJ whole genome shotgun (WGS) entry which is preliminary data.</text>
</comment>
<feature type="region of interest" description="Disordered" evidence="1">
    <location>
        <begin position="291"/>
        <end position="344"/>
    </location>
</feature>
<name>E6PNH9_9ZZZZ</name>
<evidence type="ECO:0000256" key="1">
    <source>
        <dbReference type="SAM" id="MobiDB-lite"/>
    </source>
</evidence>
<organism evidence="4">
    <name type="scientific">mine drainage metagenome</name>
    <dbReference type="NCBI Taxonomy" id="410659"/>
    <lineage>
        <taxon>unclassified sequences</taxon>
        <taxon>metagenomes</taxon>
        <taxon>ecological metagenomes</taxon>
    </lineage>
</organism>
<evidence type="ECO:0000259" key="3">
    <source>
        <dbReference type="Pfam" id="PF22863"/>
    </source>
</evidence>
<feature type="domain" description="MobA/VirD2-like nuclease" evidence="2">
    <location>
        <begin position="57"/>
        <end position="169"/>
    </location>
</feature>
<protein>
    <submittedName>
        <fullName evidence="4">Putative relaxase</fullName>
    </submittedName>
</protein>
<evidence type="ECO:0000259" key="2">
    <source>
        <dbReference type="Pfam" id="PF03432"/>
    </source>
</evidence>
<dbReference type="Gene3D" id="3.30.930.30">
    <property type="match status" value="1"/>
</dbReference>
<feature type="compositionally biased region" description="Basic and acidic residues" evidence="1">
    <location>
        <begin position="335"/>
        <end position="344"/>
    </location>
</feature>
<dbReference type="Pfam" id="PF22863">
    <property type="entry name" value="TraI_middle"/>
    <property type="match status" value="1"/>
</dbReference>
<dbReference type="AlphaFoldDB" id="E6PNH9"/>
<sequence>MLGKVIPKKAEGGSKGFADVVRYIARDRDDQAELRGQFGTPEMGAFHLDCSLDTLEDRREAIAILDLTAEAVRSSRKTGHPAYHIEFSWKDGEHPSRQQVEQATDHLMTAVGMQGHQALWAIHKDTDNDHVHLVINRVHPDTLRMQKIQKRDWFSIDRAMREIEGVQGWRHDHGPWVALKVESGREQIVRMSRAQRLARGLLKDGPAISAAAVRAEQNIGAEAFQTWVAGKPARLLRHIVNRPGATWDDVHFILADLGLTMAPKGSGMVVTTTLADGRVLAAKASQMGRWQQVCPGTSARTLPGTRGAPERAARPGTGGELSAAPGRRAGPGSRPEVEGQRQGQ</sequence>
<gene>
    <name evidence="4" type="ORF">CARN2_1339</name>
</gene>
<dbReference type="InterPro" id="IPR005094">
    <property type="entry name" value="Endonuclease_MobA/VirD2"/>
</dbReference>
<feature type="domain" description="TraI-like middle" evidence="3">
    <location>
        <begin position="213"/>
        <end position="289"/>
    </location>
</feature>
<evidence type="ECO:0000313" key="4">
    <source>
        <dbReference type="EMBL" id="CBH96481.1"/>
    </source>
</evidence>
<proteinExistence type="predicted"/>
<dbReference type="InterPro" id="IPR054462">
    <property type="entry name" value="TraI_M"/>
</dbReference>
<reference evidence="4" key="1">
    <citation type="submission" date="2009-10" db="EMBL/GenBank/DDBJ databases">
        <title>Diversity of trophic interactions inside an arsenic-rich microbial ecosystem.</title>
        <authorList>
            <person name="Bertin P.N."/>
            <person name="Heinrich-Salmeron A."/>
            <person name="Pelletier E."/>
            <person name="Goulhen-Chollet F."/>
            <person name="Arsene-Ploetze F."/>
            <person name="Gallien S."/>
            <person name="Calteau A."/>
            <person name="Vallenet D."/>
            <person name="Casiot C."/>
            <person name="Chane-Woon-Ming B."/>
            <person name="Giloteaux L."/>
            <person name="Barakat M."/>
            <person name="Bonnefoy V."/>
            <person name="Bruneel O."/>
            <person name="Chandler M."/>
            <person name="Cleiss J."/>
            <person name="Duran R."/>
            <person name="Elbaz-Poulichet F."/>
            <person name="Fonknechten N."/>
            <person name="Lauga B."/>
            <person name="Mornico D."/>
            <person name="Ortet P."/>
            <person name="Schaeffer C."/>
            <person name="Siguier P."/>
            <person name="Alexander Thil Smith A."/>
            <person name="Van Dorsselaer A."/>
            <person name="Weissenbach J."/>
            <person name="Medigue C."/>
            <person name="Le Paslier D."/>
        </authorList>
    </citation>
    <scope>NUCLEOTIDE SEQUENCE</scope>
</reference>